<dbReference type="RefSeq" id="XP_068349588.1">
    <property type="nucleotide sequence ID" value="XM_068511384.1"/>
</dbReference>
<dbReference type="PANTHER" id="PTHR13743:SF112">
    <property type="entry name" value="BEACH DOMAIN-CONTAINING PROTEIN"/>
    <property type="match status" value="1"/>
</dbReference>
<evidence type="ECO:0000256" key="2">
    <source>
        <dbReference type="SAM" id="Phobius"/>
    </source>
</evidence>
<dbReference type="InterPro" id="IPR031570">
    <property type="entry name" value="NBEA/BDCP_DUF4704"/>
</dbReference>
<dbReference type="SUPFAM" id="SSF50978">
    <property type="entry name" value="WD40 repeat-like"/>
    <property type="match status" value="1"/>
</dbReference>
<dbReference type="Pfam" id="PF02138">
    <property type="entry name" value="Beach"/>
    <property type="match status" value="1"/>
</dbReference>
<evidence type="ECO:0000259" key="3">
    <source>
        <dbReference type="PROSITE" id="PS50197"/>
    </source>
</evidence>
<name>A0A1J4JFN4_9EUKA</name>
<dbReference type="Pfam" id="PF15787">
    <property type="entry name" value="DUF4704"/>
    <property type="match status" value="1"/>
</dbReference>
<dbReference type="CDD" id="cd06071">
    <property type="entry name" value="Beach"/>
    <property type="match status" value="1"/>
</dbReference>
<dbReference type="InterPro" id="IPR036372">
    <property type="entry name" value="BEACH_dom_sf"/>
</dbReference>
<evidence type="ECO:0008006" key="7">
    <source>
        <dbReference type="Google" id="ProtNLM"/>
    </source>
</evidence>
<dbReference type="GeneID" id="94846088"/>
<feature type="transmembrane region" description="Helical" evidence="2">
    <location>
        <begin position="2628"/>
        <end position="2648"/>
    </location>
</feature>
<keyword evidence="6" id="KW-1185">Reference proteome</keyword>
<feature type="region of interest" description="Disordered" evidence="1">
    <location>
        <begin position="2327"/>
        <end position="2350"/>
    </location>
</feature>
<keyword evidence="2" id="KW-0472">Membrane</keyword>
<dbReference type="InterPro" id="IPR036322">
    <property type="entry name" value="WD40_repeat_dom_sf"/>
</dbReference>
<dbReference type="InterPro" id="IPR000409">
    <property type="entry name" value="BEACH_dom"/>
</dbReference>
<organism evidence="5 6">
    <name type="scientific">Tritrichomonas foetus</name>
    <dbReference type="NCBI Taxonomy" id="1144522"/>
    <lineage>
        <taxon>Eukaryota</taxon>
        <taxon>Metamonada</taxon>
        <taxon>Parabasalia</taxon>
        <taxon>Tritrichomonadida</taxon>
        <taxon>Tritrichomonadidae</taxon>
        <taxon>Tritrichomonas</taxon>
    </lineage>
</organism>
<dbReference type="SUPFAM" id="SSF81837">
    <property type="entry name" value="BEACH domain"/>
    <property type="match status" value="1"/>
</dbReference>
<sequence length="2649" mass="302464">MRTSKNEVSCDNFVFLKVQKQSLIDILKYFLNVKFPDNIIPHEAQIYLDTLKQPSIDKMQITTISENADSLLSLPDILAPIASTFRFDINLLRKYANSERKCFPHVTFAFILSWFCIRDLNPFTSDLHYLLDIINELPELVSQNIKRFCLKETFSHYIQSTNQAVELELFRKVLDDCDAYFFDLAVAEFWASNDSCTQLYIMELISISIEKNHDTFFESNFSPLISTLSPFLEILDANALKLLTRLSYVKEDSSLISAICGLPKIIENNIKNQIVFPLPQKELFPINSFSDFIYNFDSQDTLPDGLKPLSINLFDEGQNIELLIPENFIQISVTLSNFVGDLTQQWTNLFFESFAKYILDLHSNEMYLIFVLLITKIEHGNMTDIIIQALLHPVIFCPGITLFNSSNLTDYSLVFSIRKTVLDLFLTKQQKSMANVLKMLRKYSILFAEIIGRIHSKLSYFNLDYITGEETLSPIIHTLSQQWVLLKNYQNDEKVEIIRSARSTIFIFLFTILNIKKVCIRCFSSATFVCGFLPRALEPSLQGSVLSSLSKFFMFYDKSLNSTIDITTTKQVLCGIFDVCQSGNTKLALDLLNVINEAAAIYQLPEFFEPLTPSITSFLSKYPSKSFLTQTFQLFSQLSLTSASFELNHSQIQQISSAVRIVEGNDPSNDTISALLGLIGLSRNVNSNAMFLIRKPSIITLLFSIIRSRSKLEDLLNFFNKLCKYSIFNVCQCHRGEFDFLLLEMMNNISKPFTFRGCSFDALVDIDLMKRVALPLLINIASIISSNAVATKLMRFISLRQELSVTILNNLNAKLSSLVKMSLHIIPVDFTGEPLFVIKGINSSSINQCYSMQMSLLVDKPLTVANNQKHIIFELDDPDDELKISYLVSGDSIILQVSTDSNFSSCVLCQNFPNCTWMKISLIFCRIDNDTGNFIFIMNDYVPNHFTVNCPNMKSSNITASIGYTQLSLKSTCSNFGNYTSNAYERFEDKNGFPCFIGRFCFYPIIISNELCQGSANIRSHRYSEVNAYPLFSYPEEEYSNSYRLNNGREKTVNQMKSILEVFGDSQILDYLPLFPPLDSMPEMFPQLLLSLISTIISYSSKQQENIGVFPVIAQLLMESNPKRLTYSLYQRLFAFIDCCTNESLTQELISHILLNFELWIKAEPAHLNRIAAHWGSSLYAACGRLLDEAMSFSSLIALIRMYFWFCPIEADIICGKNRSSDFDIDLIRQHIDRLLTSIIKANGFKPKYVSAILSHCASCQDTKQVIHFLALFRNNCMKLNQSVIKQLFFFFKPKKEAIFIETLKAIYTIASKDTISSIIYEIISILNNLFCTEFLLNNLLDILHEFPLTYPIAIYISFSLGITAMEATSKRLKEIESTAYPLIIRDDLWMIYPLLLAVNMPSPVNLNAIFFICSVINENFNVDILIKVLTALDFFSAVTKLPFGELEEKIIKIIIDLNLTNTNIIRKELFEIGAKIILLHSSPNSSSLSQAYKVSPFYSKDDDLTNNNNTDNDLSIILQSHQNQSPFLSSTGMPQTRFSPNTIKQISATLDQPSKQDSQNNFDLMRSDSNYMIFDLPEAKTRKMRRSKTLSLTFDSWNFMSCPNSDEPYIVSSINDLISIFSIDQSKIKEFRFGIHLSNIQQNNNLNNLTTNQNNNQITNFNNNGISFYHNELFENVCNLASSFDKPQQNVFNTTLYHVSQYLNDVLNRRKIESVYTDSLLHFFHEESTIWTARIKNFIVKSKKYFMSSHANALTNLSFFGKAEVGIAFEDIEENKLFQRDTLLYSGRMRSLLERRFGDILNADNKLYRHSFRFCANFSQPKLCQYPQHETFYINEATISPEISSSIVFNYPCKIVKIIDSILTNFILTKESIILEGHKIIPLSELKMILVRRFMQRKTGIELFTDSGRDILIDFSPISSKVIIKGFRSVKLPDGCLLQRFSVFKNFCKNANNATESWISRKMTNFEYLMQINIFSGRSFRDASNYPILPWVITDYTTSAFSLNDIGMFRDLSYPIAAQTPSSRSILHSKFDENMPACDENAMFMNAPSNPTIVAHWLIRMEPFTALHIDSENGRFGFSSRLFKSLEQAIEQMQINTSCWELTPEFFSQPEVFLNLNQINGIGSDDVKMPKWCKDAFELVYILRKALESEIVSEKLNKWIDLMFGISSSGEEAIERCNVFLPMLLTNVWKNENENEDDRKLLIESTLQKSGQMPATLFKMAHPTRSPEKIIDPIVDRTTEVLITNNDVRIEDASVFIDTKFSEKNKCELYLLLIFTDGFVGTYKLIFDITNTNSSNRKSSFNSTNSDSIDLHSTIIFNINNLNNTNNHNNGTNENIDTNENSDANENSGNSIFNNKNGIIVKEVIKMNKKMSLPKKVNFTNFEQGIIVCSTNNQVSIVSPTANIIDVDINTCPNNDCFESSNIFVTSGDQNSFVLVNNDGTVYYSPDPPHVQSTISLAAFKDVEEHRQAFEIGRVHCEKPLSAAISENFRSIAIASIEGGVTIYSLPDALYFCKCDTDHEIVENMIFTQGWGFIATITSKSMFLFNINGFCIRKIPRIQPNIVLWCTWKSDKGFDYIGAILEDGGVIVCEAFYLNFGNPIAYLRGAPVMIQYINEIRSFIVITKNRSAVVIPYNYTELLFFFILFFYV</sequence>
<evidence type="ECO:0000259" key="4">
    <source>
        <dbReference type="PROSITE" id="PS51783"/>
    </source>
</evidence>
<reference evidence="5" key="1">
    <citation type="submission" date="2016-10" db="EMBL/GenBank/DDBJ databases">
        <authorList>
            <person name="Benchimol M."/>
            <person name="Almeida L.G."/>
            <person name="Vasconcelos A.T."/>
            <person name="Perreira-Neves A."/>
            <person name="Rosa I.A."/>
            <person name="Tasca T."/>
            <person name="Bogo M.R."/>
            <person name="de Souza W."/>
        </authorList>
    </citation>
    <scope>NUCLEOTIDE SEQUENCE [LARGE SCALE GENOMIC DNA]</scope>
    <source>
        <strain evidence="5">K</strain>
    </source>
</reference>
<dbReference type="SUPFAM" id="SSF50729">
    <property type="entry name" value="PH domain-like"/>
    <property type="match status" value="1"/>
</dbReference>
<dbReference type="VEuPathDB" id="TrichDB:TRFO_37367"/>
<keyword evidence="2" id="KW-0812">Transmembrane</keyword>
<evidence type="ECO:0000313" key="6">
    <source>
        <dbReference type="Proteomes" id="UP000179807"/>
    </source>
</evidence>
<dbReference type="Gene3D" id="1.10.1540.10">
    <property type="entry name" value="BEACH domain"/>
    <property type="match status" value="1"/>
</dbReference>
<proteinExistence type="predicted"/>
<dbReference type="InterPro" id="IPR023362">
    <property type="entry name" value="PH-BEACH_dom"/>
</dbReference>
<evidence type="ECO:0000313" key="5">
    <source>
        <dbReference type="EMBL" id="OHS96451.1"/>
    </source>
</evidence>
<dbReference type="InterPro" id="IPR050865">
    <property type="entry name" value="BEACH_Domain"/>
</dbReference>
<keyword evidence="2" id="KW-1133">Transmembrane helix</keyword>
<gene>
    <name evidence="5" type="ORF">TRFO_37367</name>
</gene>
<dbReference type="SMART" id="SM01026">
    <property type="entry name" value="Beach"/>
    <property type="match status" value="1"/>
</dbReference>
<accession>A0A1J4JFN4</accession>
<feature type="compositionally biased region" description="Low complexity" evidence="1">
    <location>
        <begin position="2327"/>
        <end position="2342"/>
    </location>
</feature>
<comment type="caution">
    <text evidence="5">The sequence shown here is derived from an EMBL/GenBank/DDBJ whole genome shotgun (WGS) entry which is preliminary data.</text>
</comment>
<feature type="domain" description="BEACH" evidence="3">
    <location>
        <begin position="1944"/>
        <end position="2226"/>
    </location>
</feature>
<feature type="domain" description="BEACH-type PH" evidence="4">
    <location>
        <begin position="1834"/>
        <end position="1932"/>
    </location>
</feature>
<evidence type="ECO:0000256" key="1">
    <source>
        <dbReference type="SAM" id="MobiDB-lite"/>
    </source>
</evidence>
<dbReference type="PROSITE" id="PS50197">
    <property type="entry name" value="BEACH"/>
    <property type="match status" value="1"/>
</dbReference>
<dbReference type="PROSITE" id="PS51783">
    <property type="entry name" value="PH_BEACH"/>
    <property type="match status" value="1"/>
</dbReference>
<protein>
    <recommendedName>
        <fullName evidence="7">BEACH domain-containing protein</fullName>
    </recommendedName>
</protein>
<dbReference type="EMBL" id="MLAK01001175">
    <property type="protein sequence ID" value="OHS96451.1"/>
    <property type="molecule type" value="Genomic_DNA"/>
</dbReference>
<dbReference type="PANTHER" id="PTHR13743">
    <property type="entry name" value="BEIGE/BEACH-RELATED"/>
    <property type="match status" value="1"/>
</dbReference>
<dbReference type="Proteomes" id="UP000179807">
    <property type="component" value="Unassembled WGS sequence"/>
</dbReference>